<feature type="transmembrane region" description="Helical" evidence="2">
    <location>
        <begin position="332"/>
        <end position="351"/>
    </location>
</feature>
<dbReference type="PANTHER" id="PTHR32361:SF26">
    <property type="entry name" value="FAD-BINDING 8 DOMAIN-CONTAINING PROTEIN-RELATED"/>
    <property type="match status" value="1"/>
</dbReference>
<dbReference type="InterPro" id="IPR039261">
    <property type="entry name" value="FNR_nucleotide-bd"/>
</dbReference>
<proteinExistence type="predicted"/>
<evidence type="ECO:0000313" key="4">
    <source>
        <dbReference type="Proteomes" id="UP000001745"/>
    </source>
</evidence>
<sequence length="587" mass="66322">MAVTGYFLDREWEYQEILLGFVPLSGVHSGVNLSDVVLKILHQHQITNRVLAITTDNTSNNNTMISSIQESIQSLELNINSNIIRLSLKDLLGQMEANPKNEIAEMQWPEDRMGPIHATDQQRMIVDTLNKVRNLAVYINASPQRREAFCNLQAEGPKLVPIQDVRTPWNSAFLRLRRAKKLQSAFDDFVHIFSIYNKLFGHLEKSISQLKRKKVPWKKQRGSFHNTMLLLRADPNINSSGYASRDPHIGKYLLPQAVDTLFPIRHLPYLNMKLSPTPEICSATPLIHKAGLTRNTLHIILIATTQKMFPLDKPSNLFAFILTGNGELGVCIIAFVLLFIALLAQLLLVIYRNGIFSSGGFPRALISCSRLGKDDSNILIQVRIALTRPMKTEGGQYINLRIPSVSWWSWAQVPPYIVTSWSHRPQETLDLQIQPRRGFSGDLLKHALAASPRSASFLALIIGPHGLSENVDRYESVMLVTNGFGIAAAIPYLKKLIYSYNTSASRTWNPFGNHNRAVVYSGYANYDQILRAEMSGELIERLPNAREEKRESLVMVAASNPVRDQVQTILRDYVHQKVKIAVLEYQP</sequence>
<dbReference type="InParanoid" id="B8ME42"/>
<dbReference type="EMBL" id="EQ962656">
    <property type="protein sequence ID" value="EED16119.1"/>
    <property type="molecule type" value="Genomic_DNA"/>
</dbReference>
<keyword evidence="1" id="KW-0813">Transport</keyword>
<dbReference type="AlphaFoldDB" id="B8ME42"/>
<organism evidence="3 4">
    <name type="scientific">Talaromyces stipitatus (strain ATCC 10500 / CBS 375.48 / QM 6759 / NRRL 1006)</name>
    <name type="common">Penicillium stipitatum</name>
    <dbReference type="NCBI Taxonomy" id="441959"/>
    <lineage>
        <taxon>Eukaryota</taxon>
        <taxon>Fungi</taxon>
        <taxon>Dikarya</taxon>
        <taxon>Ascomycota</taxon>
        <taxon>Pezizomycotina</taxon>
        <taxon>Eurotiomycetes</taxon>
        <taxon>Eurotiomycetidae</taxon>
        <taxon>Eurotiales</taxon>
        <taxon>Trichocomaceae</taxon>
        <taxon>Talaromyces</taxon>
        <taxon>Talaromyces sect. Talaromyces</taxon>
    </lineage>
</organism>
<name>B8ME42_TALSN</name>
<reference evidence="4" key="1">
    <citation type="journal article" date="2015" name="Genome Announc.">
        <title>Genome sequence of the AIDS-associated pathogen Penicillium marneffei (ATCC18224) and its near taxonomic relative Talaromyces stipitatus (ATCC10500).</title>
        <authorList>
            <person name="Nierman W.C."/>
            <person name="Fedorova-Abrams N.D."/>
            <person name="Andrianopoulos A."/>
        </authorList>
    </citation>
    <scope>NUCLEOTIDE SEQUENCE [LARGE SCALE GENOMIC DNA]</scope>
    <source>
        <strain evidence="4">ATCC 10500 / CBS 375.48 / QM 6759 / NRRL 1006</strain>
    </source>
</reference>
<evidence type="ECO:0000256" key="2">
    <source>
        <dbReference type="SAM" id="Phobius"/>
    </source>
</evidence>
<accession>B8ME42</accession>
<dbReference type="GeneID" id="8104076"/>
<dbReference type="InterPro" id="IPR012337">
    <property type="entry name" value="RNaseH-like_sf"/>
</dbReference>
<protein>
    <submittedName>
        <fullName evidence="3">Uncharacterized protein</fullName>
    </submittedName>
</protein>
<keyword evidence="2" id="KW-1133">Transmembrane helix</keyword>
<dbReference type="GO" id="GO:0005886">
    <property type="term" value="C:plasma membrane"/>
    <property type="evidence" value="ECO:0007669"/>
    <property type="project" value="TreeGrafter"/>
</dbReference>
<dbReference type="RefSeq" id="XP_002483353.1">
    <property type="nucleotide sequence ID" value="XM_002483308.1"/>
</dbReference>
<dbReference type="GO" id="GO:0015677">
    <property type="term" value="P:copper ion import"/>
    <property type="evidence" value="ECO:0007669"/>
    <property type="project" value="TreeGrafter"/>
</dbReference>
<dbReference type="GO" id="GO:0006879">
    <property type="term" value="P:intracellular iron ion homeostasis"/>
    <property type="evidence" value="ECO:0007669"/>
    <property type="project" value="TreeGrafter"/>
</dbReference>
<dbReference type="Gene3D" id="3.40.50.80">
    <property type="entry name" value="Nucleotide-binding domain of ferredoxin-NADP reductase (FNR) module"/>
    <property type="match status" value="1"/>
</dbReference>
<dbReference type="OrthoDB" id="2677621at2759"/>
<gene>
    <name evidence="3" type="ORF">TSTA_012280</name>
</gene>
<dbReference type="eggNOG" id="KOG1121">
    <property type="taxonomic scope" value="Eukaryota"/>
</dbReference>
<keyword evidence="4" id="KW-1185">Reference proteome</keyword>
<evidence type="ECO:0000256" key="1">
    <source>
        <dbReference type="ARBA" id="ARBA00022448"/>
    </source>
</evidence>
<evidence type="ECO:0000313" key="3">
    <source>
        <dbReference type="EMBL" id="EED16119.1"/>
    </source>
</evidence>
<dbReference type="PANTHER" id="PTHR32361">
    <property type="entry name" value="FERRIC/CUPRIC REDUCTASE TRANSMEMBRANE COMPONENT"/>
    <property type="match status" value="1"/>
</dbReference>
<dbReference type="SUPFAM" id="SSF53098">
    <property type="entry name" value="Ribonuclease H-like"/>
    <property type="match status" value="1"/>
</dbReference>
<dbReference type="InterPro" id="IPR051410">
    <property type="entry name" value="Ferric/Cupric_Reductase"/>
</dbReference>
<dbReference type="HOGENOM" id="CLU_464746_0_0_1"/>
<dbReference type="VEuPathDB" id="FungiDB:TSTA_012280"/>
<dbReference type="GO" id="GO:0000293">
    <property type="term" value="F:ferric-chelate reductase activity"/>
    <property type="evidence" value="ECO:0007669"/>
    <property type="project" value="TreeGrafter"/>
</dbReference>
<keyword evidence="2" id="KW-0812">Transmembrane</keyword>
<keyword evidence="2" id="KW-0472">Membrane</keyword>
<dbReference type="Proteomes" id="UP000001745">
    <property type="component" value="Unassembled WGS sequence"/>
</dbReference>
<dbReference type="GO" id="GO:0006826">
    <property type="term" value="P:iron ion transport"/>
    <property type="evidence" value="ECO:0007669"/>
    <property type="project" value="TreeGrafter"/>
</dbReference>
<dbReference type="CDD" id="cd06186">
    <property type="entry name" value="NOX_Duox_like_FAD_NADP"/>
    <property type="match status" value="1"/>
</dbReference>